<dbReference type="NCBIfam" id="NF047352">
    <property type="entry name" value="P_loop_sacsin"/>
    <property type="match status" value="1"/>
</dbReference>
<evidence type="ECO:0000313" key="2">
    <source>
        <dbReference type="Proteomes" id="UP001204376"/>
    </source>
</evidence>
<accession>A0ABT1T649</accession>
<reference evidence="1 2" key="1">
    <citation type="submission" date="2022-07" db="EMBL/GenBank/DDBJ databases">
        <title>Mucilaginibacter sp. JC4.</title>
        <authorList>
            <person name="Le V."/>
            <person name="Ko S.-R."/>
            <person name="Ahn C.-Y."/>
            <person name="Oh H.-M."/>
        </authorList>
    </citation>
    <scope>NUCLEOTIDE SEQUENCE [LARGE SCALE GENOMIC DNA]</scope>
    <source>
        <strain evidence="1 2">JC4</strain>
    </source>
</reference>
<name>A0ABT1T649_9SPHI</name>
<dbReference type="InterPro" id="IPR036890">
    <property type="entry name" value="HATPase_C_sf"/>
</dbReference>
<organism evidence="1 2">
    <name type="scientific">Mucilaginibacter aquariorum</name>
    <dbReference type="NCBI Taxonomy" id="2967225"/>
    <lineage>
        <taxon>Bacteria</taxon>
        <taxon>Pseudomonadati</taxon>
        <taxon>Bacteroidota</taxon>
        <taxon>Sphingobacteriia</taxon>
        <taxon>Sphingobacteriales</taxon>
        <taxon>Sphingobacteriaceae</taxon>
        <taxon>Mucilaginibacter</taxon>
    </lineage>
</organism>
<keyword evidence="2" id="KW-1185">Reference proteome</keyword>
<comment type="caution">
    <text evidence="1">The sequence shown here is derived from an EMBL/GenBank/DDBJ whole genome shotgun (WGS) entry which is preliminary data.</text>
</comment>
<sequence length="846" mass="98026">MIQSIEEGRKEDGNRSIADKIIKRLHDLEMTVQTNFGRWAWELLQNAKDSVADTKRHVSVQIIFDKSKIEFRHNGNHFTEKDIRGLINQISSKEVEEGEVSTRTGKFGTGFLTTHLLSKVVTIKGIIETKEGRFFKFNFPLDRDGKSTTVLIPKIENAWRQFHLSTENGEIDEYDAESFNTSFSYDLLTSEQKEIAKTGVDEFIKLIPYVLTFIPEINTVEIIDNTRKVNTKFKVKPKTADGFKVIAKTENGTDTVIRLLYATNGTVTIAVRVKKVDDKFEVLSLDKIPKLFCDFPLIGTENFYFPIVVNSFHFNPQTERDGIWLMGDTNAEVLENKDLLQQAFSLYKTLVSASANPTFRQLYYFAVSQLPLTDERYFEKNWYVTNIQTPLRAFLLSQPLVEHEDGTNGKLEESWFPLRSYSKDSREKIWKFNYDLFSQAVCRKEDLHQWIDVIWDDIKRLSVNELMQDIAKTRNIGQLSEDLGLNEIRTFEWYNELGAFLISDEQNLPLFDKHAILPNENGNFLLKNQIYIDKIEDADLIEVLQLLGEDWNDILIHHSVDFGEYHFKEKKDIALKISEKLKKVDNTDHDTVRAISILSEWFDNHAEEGRELFAETYGRRAELFMNTIEDKESLYKVMKSATNLSQVAAAMENNPMLFENMEQAKNLFSLMKEYNVRTIEQLREVLEGQAVSAERSMLPITEEILVAMGITNVEEWEEAMRDTDLKALFDHRSVPSKEMYVLAHAHIDRARTRVIQYLETLSDDYNLDDLDIYTAPTVLAGVLKHGRPIKIVFRPAYSKEVIVYYGAEKDTLDYADTELWVDDGIEIWQVSLGYIIKKNNIKKFKI</sequence>
<dbReference type="RefSeq" id="WP_256540295.1">
    <property type="nucleotide sequence ID" value="NZ_JANHOH010000006.1"/>
</dbReference>
<dbReference type="SUPFAM" id="SSF55874">
    <property type="entry name" value="ATPase domain of HSP90 chaperone/DNA topoisomerase II/histidine kinase"/>
    <property type="match status" value="1"/>
</dbReference>
<protein>
    <recommendedName>
        <fullName evidence="3">ATP-binding protein</fullName>
    </recommendedName>
</protein>
<dbReference type="EMBL" id="JANHOH010000006">
    <property type="protein sequence ID" value="MCQ6960108.1"/>
    <property type="molecule type" value="Genomic_DNA"/>
</dbReference>
<gene>
    <name evidence="1" type="ORF">NPE20_19165</name>
</gene>
<dbReference type="Gene3D" id="3.30.565.10">
    <property type="entry name" value="Histidine kinase-like ATPase, C-terminal domain"/>
    <property type="match status" value="1"/>
</dbReference>
<evidence type="ECO:0000313" key="1">
    <source>
        <dbReference type="EMBL" id="MCQ6960108.1"/>
    </source>
</evidence>
<evidence type="ECO:0008006" key="3">
    <source>
        <dbReference type="Google" id="ProtNLM"/>
    </source>
</evidence>
<dbReference type="Proteomes" id="UP001204376">
    <property type="component" value="Unassembled WGS sequence"/>
</dbReference>
<proteinExistence type="predicted"/>